<evidence type="ECO:0000256" key="2">
    <source>
        <dbReference type="ARBA" id="ARBA00023002"/>
    </source>
</evidence>
<dbReference type="Proteomes" id="UP000218022">
    <property type="component" value="Unassembled WGS sequence"/>
</dbReference>
<proteinExistence type="predicted"/>
<name>A0A2A4ERD7_9BURK</name>
<evidence type="ECO:0000256" key="3">
    <source>
        <dbReference type="ARBA" id="ARBA00023194"/>
    </source>
</evidence>
<gene>
    <name evidence="5" type="ORF">BWP39_23555</name>
</gene>
<organism evidence="5 6">
    <name type="scientific">Paraburkholderia acidicola</name>
    <dbReference type="NCBI Taxonomy" id="1912599"/>
    <lineage>
        <taxon>Bacteria</taxon>
        <taxon>Pseudomonadati</taxon>
        <taxon>Pseudomonadota</taxon>
        <taxon>Betaproteobacteria</taxon>
        <taxon>Burkholderiales</taxon>
        <taxon>Burkholderiaceae</taxon>
        <taxon>Paraburkholderia</taxon>
    </lineage>
</organism>
<dbReference type="EMBL" id="MTZV01000006">
    <property type="protein sequence ID" value="PCE22659.1"/>
    <property type="molecule type" value="Genomic_DNA"/>
</dbReference>
<protein>
    <submittedName>
        <fullName evidence="5">Spore coat protein CotH</fullName>
    </submittedName>
</protein>
<keyword evidence="3" id="KW-0045">Antibiotic biosynthesis</keyword>
<dbReference type="AlphaFoldDB" id="A0A2A4ERD7"/>
<dbReference type="SUPFAM" id="SSF51197">
    <property type="entry name" value="Clavaminate synthase-like"/>
    <property type="match status" value="1"/>
</dbReference>
<dbReference type="Pfam" id="PF02668">
    <property type="entry name" value="TauD"/>
    <property type="match status" value="1"/>
</dbReference>
<reference evidence="5 6" key="1">
    <citation type="submission" date="2017-01" db="EMBL/GenBank/DDBJ databases">
        <title>Whole-Genome Shotgun Sequencing of Two beta-Proteobacterial Species in Search of the Bulgecin Biosynthetic Cluster.</title>
        <authorList>
            <person name="Horsman M.E."/>
            <person name="Marous D.R."/>
            <person name="Li R."/>
            <person name="Oliver R.A."/>
            <person name="Byun B."/>
            <person name="Emrich S.J."/>
            <person name="Boggess B."/>
            <person name="Townsend C.A."/>
            <person name="Mobashery S."/>
        </authorList>
    </citation>
    <scope>NUCLEOTIDE SEQUENCE [LARGE SCALE GENOMIC DNA]</scope>
    <source>
        <strain evidence="5 6">ATCC 31363</strain>
    </source>
</reference>
<dbReference type="Gene3D" id="3.60.130.10">
    <property type="entry name" value="Clavaminate synthase-like"/>
    <property type="match status" value="1"/>
</dbReference>
<dbReference type="PANTHER" id="PTHR10696:SF56">
    <property type="entry name" value="TAUD_TFDA-LIKE DOMAIN-CONTAINING PROTEIN"/>
    <property type="match status" value="1"/>
</dbReference>
<dbReference type="RefSeq" id="WP_096724574.1">
    <property type="nucleotide sequence ID" value="NZ_MTZV01000006.1"/>
</dbReference>
<dbReference type="InterPro" id="IPR050411">
    <property type="entry name" value="AlphaKG_dependent_hydroxylases"/>
</dbReference>
<dbReference type="GO" id="GO:0016706">
    <property type="term" value="F:2-oxoglutarate-dependent dioxygenase activity"/>
    <property type="evidence" value="ECO:0007669"/>
    <property type="project" value="UniProtKB-ARBA"/>
</dbReference>
<dbReference type="InterPro" id="IPR042098">
    <property type="entry name" value="TauD-like_sf"/>
</dbReference>
<dbReference type="OrthoDB" id="581608at2"/>
<comment type="cofactor">
    <cofactor evidence="1">
        <name>Fe(2+)</name>
        <dbReference type="ChEBI" id="CHEBI:29033"/>
    </cofactor>
</comment>
<accession>A0A2A4ERD7</accession>
<evidence type="ECO:0000313" key="6">
    <source>
        <dbReference type="Proteomes" id="UP000218022"/>
    </source>
</evidence>
<keyword evidence="5" id="KW-0167">Capsid protein</keyword>
<evidence type="ECO:0000259" key="4">
    <source>
        <dbReference type="Pfam" id="PF02668"/>
    </source>
</evidence>
<dbReference type="GO" id="GO:0017000">
    <property type="term" value="P:antibiotic biosynthetic process"/>
    <property type="evidence" value="ECO:0007669"/>
    <property type="project" value="UniProtKB-KW"/>
</dbReference>
<feature type="domain" description="TauD/TfdA-like" evidence="4">
    <location>
        <begin position="28"/>
        <end position="271"/>
    </location>
</feature>
<keyword evidence="5" id="KW-0946">Virion</keyword>
<comment type="caution">
    <text evidence="5">The sequence shown here is derived from an EMBL/GenBank/DDBJ whole genome shotgun (WGS) entry which is preliminary data.</text>
</comment>
<evidence type="ECO:0000313" key="5">
    <source>
        <dbReference type="EMBL" id="PCE22659.1"/>
    </source>
</evidence>
<dbReference type="PANTHER" id="PTHR10696">
    <property type="entry name" value="GAMMA-BUTYROBETAINE HYDROXYLASE-RELATED"/>
    <property type="match status" value="1"/>
</dbReference>
<evidence type="ECO:0000256" key="1">
    <source>
        <dbReference type="ARBA" id="ARBA00001954"/>
    </source>
</evidence>
<dbReference type="InterPro" id="IPR003819">
    <property type="entry name" value="TauD/TfdA-like"/>
</dbReference>
<keyword evidence="2" id="KW-0560">Oxidoreductase</keyword>
<sequence length="288" mass="33422">MDKRVNLFEKESFLASGFGTHLNRDVFLNTEPEEIKEILKQKGFALVRGLELSKQDFLKMYSQFGHIVAYVNDREKVGYGYRDTLELDGDKRKIVTGRGQLPFHADGGLLLSQVDIVFLYGASIKNMRFRGATLMTDHVLAIEEMPSHLRDVLEQETFEVRVTERGYYANVSPDGWFKVPVFTDLGWVRKMLVYFPFDDDQPASWESRIVGFTPFETKKFFRELSQFFKNPRYTYTHYWREGDLLISDNRRSIHEREEFNDAAIERTLWRGQTADTATGGPVKDIGLG</sequence>